<gene>
    <name evidence="1" type="ORF">TSTA_090690</name>
</gene>
<dbReference type="InterPro" id="IPR036047">
    <property type="entry name" value="F-box-like_dom_sf"/>
</dbReference>
<dbReference type="eggNOG" id="ENOG502SYD7">
    <property type="taxonomic scope" value="Eukaryota"/>
</dbReference>
<evidence type="ECO:0000313" key="2">
    <source>
        <dbReference type="Proteomes" id="UP000001745"/>
    </source>
</evidence>
<dbReference type="AlphaFoldDB" id="B8M1D4"/>
<dbReference type="GeneID" id="8101560"/>
<dbReference type="RefSeq" id="XP_002478793.1">
    <property type="nucleotide sequence ID" value="XM_002478748.1"/>
</dbReference>
<sequence>MIQSRQNIKGALNSLPVEIHLGIIDYLDYTACTALAYTNRYFNQIVIRQSPTAREERLKFLCEVETWPIYADINYLACNQCLKLRPIHAFADRQLRGKRSRGHSESNRRFCLRCGIQKHIYLPGHVIPIVRPSPANAHGISISICSCCKFHGSESYCLAFARCESCEEVPPILHYVSNPGYQRCMHHFYCILCGRKGSIDQWEQPIWGQIDYIVREYRLYWRIDHPAMDEPS</sequence>
<reference evidence="2" key="1">
    <citation type="journal article" date="2015" name="Genome Announc.">
        <title>Genome sequence of the AIDS-associated pathogen Penicillium marneffei (ATCC18224) and its near taxonomic relative Talaromyces stipitatus (ATCC10500).</title>
        <authorList>
            <person name="Nierman W.C."/>
            <person name="Fedorova-Abrams N.D."/>
            <person name="Andrianopoulos A."/>
        </authorList>
    </citation>
    <scope>NUCLEOTIDE SEQUENCE [LARGE SCALE GENOMIC DNA]</scope>
    <source>
        <strain evidence="2">ATCC 10500 / CBS 375.48 / QM 6759 / NRRL 1006</strain>
    </source>
</reference>
<proteinExistence type="predicted"/>
<dbReference type="OrthoDB" id="5281164at2759"/>
<organism evidence="1 2">
    <name type="scientific">Talaromyces stipitatus (strain ATCC 10500 / CBS 375.48 / QM 6759 / NRRL 1006)</name>
    <name type="common">Penicillium stipitatum</name>
    <dbReference type="NCBI Taxonomy" id="441959"/>
    <lineage>
        <taxon>Eukaryota</taxon>
        <taxon>Fungi</taxon>
        <taxon>Dikarya</taxon>
        <taxon>Ascomycota</taxon>
        <taxon>Pezizomycotina</taxon>
        <taxon>Eurotiomycetes</taxon>
        <taxon>Eurotiomycetidae</taxon>
        <taxon>Eurotiales</taxon>
        <taxon>Trichocomaceae</taxon>
        <taxon>Talaromyces</taxon>
        <taxon>Talaromyces sect. Talaromyces</taxon>
    </lineage>
</organism>
<dbReference type="PhylomeDB" id="B8M1D4"/>
<keyword evidence="2" id="KW-1185">Reference proteome</keyword>
<dbReference type="HOGENOM" id="CLU_1195560_0_0_1"/>
<dbReference type="InParanoid" id="B8M1D4"/>
<dbReference type="Proteomes" id="UP000001745">
    <property type="component" value="Unassembled WGS sequence"/>
</dbReference>
<accession>B8M1D4</accession>
<protein>
    <recommendedName>
        <fullName evidence="3">F-box domain-containing protein</fullName>
    </recommendedName>
</protein>
<dbReference type="EMBL" id="EQ962653">
    <property type="protein sequence ID" value="EED21830.1"/>
    <property type="molecule type" value="Genomic_DNA"/>
</dbReference>
<evidence type="ECO:0008006" key="3">
    <source>
        <dbReference type="Google" id="ProtNLM"/>
    </source>
</evidence>
<dbReference type="VEuPathDB" id="FungiDB:TSTA_090690"/>
<name>B8M1D4_TALSN</name>
<evidence type="ECO:0000313" key="1">
    <source>
        <dbReference type="EMBL" id="EED21830.1"/>
    </source>
</evidence>
<dbReference type="SUPFAM" id="SSF81383">
    <property type="entry name" value="F-box domain"/>
    <property type="match status" value="1"/>
</dbReference>